<evidence type="ECO:0000256" key="1">
    <source>
        <dbReference type="SAM" id="SignalP"/>
    </source>
</evidence>
<dbReference type="Proteomes" id="UP000030645">
    <property type="component" value="Unassembled WGS sequence"/>
</dbReference>
<keyword evidence="1" id="KW-0732">Signal</keyword>
<evidence type="ECO:0000313" key="3">
    <source>
        <dbReference type="Proteomes" id="UP000030645"/>
    </source>
</evidence>
<sequence length="92" mass="10283">MASNKFALVVFLTAGMMILMEIGEARHRVLDDVDEPVLLHPDKPCHEKCYQKCMASKGSKIACNAQCSSLCKKTKCFFCTWSKHTAPIDPYA</sequence>
<name>W9QYW9_9ROSA</name>
<evidence type="ECO:0000313" key="2">
    <source>
        <dbReference type="EMBL" id="EXB29427.1"/>
    </source>
</evidence>
<feature type="chain" id="PRO_5004932257" evidence="1">
    <location>
        <begin position="26"/>
        <end position="92"/>
    </location>
</feature>
<gene>
    <name evidence="2" type="ORF">L484_022097</name>
</gene>
<organism evidence="2 3">
    <name type="scientific">Morus notabilis</name>
    <dbReference type="NCBI Taxonomy" id="981085"/>
    <lineage>
        <taxon>Eukaryota</taxon>
        <taxon>Viridiplantae</taxon>
        <taxon>Streptophyta</taxon>
        <taxon>Embryophyta</taxon>
        <taxon>Tracheophyta</taxon>
        <taxon>Spermatophyta</taxon>
        <taxon>Magnoliopsida</taxon>
        <taxon>eudicotyledons</taxon>
        <taxon>Gunneridae</taxon>
        <taxon>Pentapetalae</taxon>
        <taxon>rosids</taxon>
        <taxon>fabids</taxon>
        <taxon>Rosales</taxon>
        <taxon>Moraceae</taxon>
        <taxon>Moreae</taxon>
        <taxon>Morus</taxon>
    </lineage>
</organism>
<protein>
    <submittedName>
        <fullName evidence="2">Uncharacterized protein</fullName>
    </submittedName>
</protein>
<accession>W9QYW9</accession>
<reference evidence="3" key="1">
    <citation type="submission" date="2013-01" db="EMBL/GenBank/DDBJ databases">
        <title>Draft Genome Sequence of a Mulberry Tree, Morus notabilis C.K. Schneid.</title>
        <authorList>
            <person name="He N."/>
            <person name="Zhao S."/>
        </authorList>
    </citation>
    <scope>NUCLEOTIDE SEQUENCE</scope>
</reference>
<keyword evidence="3" id="KW-1185">Reference proteome</keyword>
<feature type="signal peptide" evidence="1">
    <location>
        <begin position="1"/>
        <end position="25"/>
    </location>
</feature>
<proteinExistence type="predicted"/>
<dbReference type="AlphaFoldDB" id="W9QYW9"/>
<dbReference type="EMBL" id="KE343439">
    <property type="protein sequence ID" value="EXB29427.1"/>
    <property type="molecule type" value="Genomic_DNA"/>
</dbReference>